<evidence type="ECO:0000256" key="1">
    <source>
        <dbReference type="SAM" id="MobiDB-lite"/>
    </source>
</evidence>
<dbReference type="Pfam" id="PF10129">
    <property type="entry name" value="OpgC_C"/>
    <property type="match status" value="1"/>
</dbReference>
<dbReference type="PIRSF" id="PIRSF028704">
    <property type="entry name" value="UPC028704"/>
    <property type="match status" value="1"/>
</dbReference>
<dbReference type="InterPro" id="IPR014550">
    <property type="entry name" value="UCP028704_OpgC"/>
</dbReference>
<feature type="transmembrane region" description="Helical" evidence="2">
    <location>
        <begin position="177"/>
        <end position="194"/>
    </location>
</feature>
<feature type="transmembrane region" description="Helical" evidence="2">
    <location>
        <begin position="55"/>
        <end position="72"/>
    </location>
</feature>
<feature type="transmembrane region" description="Helical" evidence="2">
    <location>
        <begin position="206"/>
        <end position="224"/>
    </location>
</feature>
<feature type="transmembrane region" description="Helical" evidence="2">
    <location>
        <begin position="236"/>
        <end position="253"/>
    </location>
</feature>
<dbReference type="PANTHER" id="PTHR38592">
    <property type="entry name" value="BLL4819 PROTEIN"/>
    <property type="match status" value="1"/>
</dbReference>
<feature type="region of interest" description="Disordered" evidence="1">
    <location>
        <begin position="386"/>
        <end position="407"/>
    </location>
</feature>
<protein>
    <submittedName>
        <fullName evidence="3">OpgC domain-containing protein</fullName>
    </submittedName>
</protein>
<dbReference type="EMBL" id="CP047166">
    <property type="protein sequence ID" value="QRF65912.1"/>
    <property type="molecule type" value="Genomic_DNA"/>
</dbReference>
<keyword evidence="2" id="KW-0472">Membrane</keyword>
<dbReference type="PANTHER" id="PTHR38592:SF3">
    <property type="entry name" value="BLL4819 PROTEIN"/>
    <property type="match status" value="1"/>
</dbReference>
<proteinExistence type="predicted"/>
<accession>A0ABX7F6J5</accession>
<feature type="transmembrane region" description="Helical" evidence="2">
    <location>
        <begin position="288"/>
        <end position="308"/>
    </location>
</feature>
<organism evidence="3 4">
    <name type="scientific">Ponticoccus alexandrii</name>
    <dbReference type="NCBI Taxonomy" id="1943633"/>
    <lineage>
        <taxon>Bacteria</taxon>
        <taxon>Pseudomonadati</taxon>
        <taxon>Pseudomonadota</taxon>
        <taxon>Alphaproteobacteria</taxon>
        <taxon>Rhodobacterales</taxon>
        <taxon>Roseobacteraceae</taxon>
        <taxon>Ponticoccus</taxon>
    </lineage>
</organism>
<keyword evidence="4" id="KW-1185">Reference proteome</keyword>
<sequence>MSRPDPLSAVRRPRDPRIDAFRGLALAMIFIDHVPGNPYEAWTLRNWGFSDAAEAFFVMSGVAAGIAYSARFETRQETGLWPAMAPLWSRAWTLYLVQMLLTVATIAIFAAAAAHYAMPELLTKHNLKGIFQTPETVLPALPLLGHQIGYVNILPSYVVLLLAAPFAIMLGLRRPGLLLALSGALWFVAGVTRLNMPNFPGNGGWFLNPFTWQVIFSLGLAIGIRHRRGERLVPQSMPLFALCACFLLFVLAWKEIPAFGKFMNYQMWRLGELGLPYTFVTHSKTYLAVPRLLHILALVYVVSCLPWITRACGARLAEPLRLMGQHGLLVFAIGTVLSMGFQAIMDGHNDAAWLGVMLPPMGLFLLYAAARIAGHLRALKAPRRTAPPAATVPDPVPGGSLVAHAAE</sequence>
<feature type="transmembrane region" description="Helical" evidence="2">
    <location>
        <begin position="328"/>
        <end position="345"/>
    </location>
</feature>
<feature type="transmembrane region" description="Helical" evidence="2">
    <location>
        <begin position="93"/>
        <end position="118"/>
    </location>
</feature>
<feature type="transmembrane region" description="Helical" evidence="2">
    <location>
        <begin position="351"/>
        <end position="370"/>
    </location>
</feature>
<dbReference type="RefSeq" id="WP_052260268.1">
    <property type="nucleotide sequence ID" value="NZ_CP047166.1"/>
</dbReference>
<evidence type="ECO:0000313" key="4">
    <source>
        <dbReference type="Proteomes" id="UP000596387"/>
    </source>
</evidence>
<reference evidence="3 4" key="1">
    <citation type="submission" date="2019-12" db="EMBL/GenBank/DDBJ databases">
        <title>Complete Genome Sequence of a Quorum-Sensing Bacterium,Rhodobacteraceae bacterium C31, Isolated from a marine microalgae symbiotic bacteria.</title>
        <authorList>
            <person name="Zhang Y."/>
        </authorList>
    </citation>
    <scope>NUCLEOTIDE SEQUENCE [LARGE SCALE GENOMIC DNA]</scope>
    <source>
        <strain evidence="3 4">C31</strain>
    </source>
</reference>
<name>A0ABX7F6J5_9RHOB</name>
<feature type="transmembrane region" description="Helical" evidence="2">
    <location>
        <begin position="148"/>
        <end position="170"/>
    </location>
</feature>
<keyword evidence="2" id="KW-0812">Transmembrane</keyword>
<dbReference type="Proteomes" id="UP000596387">
    <property type="component" value="Chromosome"/>
</dbReference>
<evidence type="ECO:0000313" key="3">
    <source>
        <dbReference type="EMBL" id="QRF65912.1"/>
    </source>
</evidence>
<gene>
    <name evidence="3" type="ORF">GQA70_06040</name>
</gene>
<evidence type="ECO:0000256" key="2">
    <source>
        <dbReference type="SAM" id="Phobius"/>
    </source>
</evidence>
<keyword evidence="2" id="KW-1133">Transmembrane helix</keyword>